<dbReference type="Proteomes" id="UP001303889">
    <property type="component" value="Unassembled WGS sequence"/>
</dbReference>
<organism evidence="2 3">
    <name type="scientific">Staphylotrichum tortipilum</name>
    <dbReference type="NCBI Taxonomy" id="2831512"/>
    <lineage>
        <taxon>Eukaryota</taxon>
        <taxon>Fungi</taxon>
        <taxon>Dikarya</taxon>
        <taxon>Ascomycota</taxon>
        <taxon>Pezizomycotina</taxon>
        <taxon>Sordariomycetes</taxon>
        <taxon>Sordariomycetidae</taxon>
        <taxon>Sordariales</taxon>
        <taxon>Chaetomiaceae</taxon>
        <taxon>Staphylotrichum</taxon>
    </lineage>
</organism>
<dbReference type="EMBL" id="MU856741">
    <property type="protein sequence ID" value="KAK3896377.1"/>
    <property type="molecule type" value="Genomic_DNA"/>
</dbReference>
<evidence type="ECO:0000313" key="2">
    <source>
        <dbReference type="EMBL" id="KAK3896377.1"/>
    </source>
</evidence>
<feature type="region of interest" description="Disordered" evidence="1">
    <location>
        <begin position="76"/>
        <end position="98"/>
    </location>
</feature>
<evidence type="ECO:0000313" key="3">
    <source>
        <dbReference type="Proteomes" id="UP001303889"/>
    </source>
</evidence>
<protein>
    <submittedName>
        <fullName evidence="2">Uncharacterized protein</fullName>
    </submittedName>
</protein>
<dbReference type="PANTHER" id="PTHR33112">
    <property type="entry name" value="DOMAIN PROTEIN, PUTATIVE-RELATED"/>
    <property type="match status" value="1"/>
</dbReference>
<reference evidence="2" key="1">
    <citation type="journal article" date="2023" name="Mol. Phylogenet. Evol.">
        <title>Genome-scale phylogeny and comparative genomics of the fungal order Sordariales.</title>
        <authorList>
            <person name="Hensen N."/>
            <person name="Bonometti L."/>
            <person name="Westerberg I."/>
            <person name="Brannstrom I.O."/>
            <person name="Guillou S."/>
            <person name="Cros-Aarteil S."/>
            <person name="Calhoun S."/>
            <person name="Haridas S."/>
            <person name="Kuo A."/>
            <person name="Mondo S."/>
            <person name="Pangilinan J."/>
            <person name="Riley R."/>
            <person name="LaButti K."/>
            <person name="Andreopoulos B."/>
            <person name="Lipzen A."/>
            <person name="Chen C."/>
            <person name="Yan M."/>
            <person name="Daum C."/>
            <person name="Ng V."/>
            <person name="Clum A."/>
            <person name="Steindorff A."/>
            <person name="Ohm R.A."/>
            <person name="Martin F."/>
            <person name="Silar P."/>
            <person name="Natvig D.O."/>
            <person name="Lalanne C."/>
            <person name="Gautier V."/>
            <person name="Ament-Velasquez S.L."/>
            <person name="Kruys A."/>
            <person name="Hutchinson M.I."/>
            <person name="Powell A.J."/>
            <person name="Barry K."/>
            <person name="Miller A.N."/>
            <person name="Grigoriev I.V."/>
            <person name="Debuchy R."/>
            <person name="Gladieux P."/>
            <person name="Hiltunen Thoren M."/>
            <person name="Johannesson H."/>
        </authorList>
    </citation>
    <scope>NUCLEOTIDE SEQUENCE</scope>
    <source>
        <strain evidence="2">CBS 103.79</strain>
    </source>
</reference>
<dbReference type="PANTHER" id="PTHR33112:SF16">
    <property type="entry name" value="HETEROKARYON INCOMPATIBILITY DOMAIN-CONTAINING PROTEIN"/>
    <property type="match status" value="1"/>
</dbReference>
<keyword evidence="3" id="KW-1185">Reference proteome</keyword>
<feature type="non-terminal residue" evidence="2">
    <location>
        <position position="1"/>
    </location>
</feature>
<sequence>VSRLKHPYLEVMQPWDEALVSYTRRDITFASDWLPAISGFAAVLAEATGMQHVAGMWREQLAGTLCWHVRARGMPSTTRRVGHGPRSGVGMFLGRRRR</sequence>
<name>A0AAN6M7C3_9PEZI</name>
<dbReference type="AlphaFoldDB" id="A0AAN6M7C3"/>
<comment type="caution">
    <text evidence="2">The sequence shown here is derived from an EMBL/GenBank/DDBJ whole genome shotgun (WGS) entry which is preliminary data.</text>
</comment>
<proteinExistence type="predicted"/>
<evidence type="ECO:0000256" key="1">
    <source>
        <dbReference type="SAM" id="MobiDB-lite"/>
    </source>
</evidence>
<gene>
    <name evidence="2" type="ORF">C8A05DRAFT_20630</name>
</gene>
<accession>A0AAN6M7C3</accession>
<reference evidence="2" key="2">
    <citation type="submission" date="2023-05" db="EMBL/GenBank/DDBJ databases">
        <authorList>
            <consortium name="Lawrence Berkeley National Laboratory"/>
            <person name="Steindorff A."/>
            <person name="Hensen N."/>
            <person name="Bonometti L."/>
            <person name="Westerberg I."/>
            <person name="Brannstrom I.O."/>
            <person name="Guillou S."/>
            <person name="Cros-Aarteil S."/>
            <person name="Calhoun S."/>
            <person name="Haridas S."/>
            <person name="Kuo A."/>
            <person name="Mondo S."/>
            <person name="Pangilinan J."/>
            <person name="Riley R."/>
            <person name="Labutti K."/>
            <person name="Andreopoulos B."/>
            <person name="Lipzen A."/>
            <person name="Chen C."/>
            <person name="Yanf M."/>
            <person name="Daum C."/>
            <person name="Ng V."/>
            <person name="Clum A."/>
            <person name="Ohm R."/>
            <person name="Martin F."/>
            <person name="Silar P."/>
            <person name="Natvig D."/>
            <person name="Lalanne C."/>
            <person name="Gautier V."/>
            <person name="Ament-Velasquez S.L."/>
            <person name="Kruys A."/>
            <person name="Hutchinson M.I."/>
            <person name="Powell A.J."/>
            <person name="Barry K."/>
            <person name="Miller A.N."/>
            <person name="Grigoriev I.V."/>
            <person name="Debuchy R."/>
            <person name="Gladieux P."/>
            <person name="Thoren M.H."/>
            <person name="Johannesson H."/>
        </authorList>
    </citation>
    <scope>NUCLEOTIDE SEQUENCE</scope>
    <source>
        <strain evidence="2">CBS 103.79</strain>
    </source>
</reference>